<reference evidence="1 2" key="1">
    <citation type="submission" date="2011-09" db="EMBL/GenBank/DDBJ databases">
        <title>The permanent draft genome of Caldithrix abyssi DSM 13497.</title>
        <authorList>
            <consortium name="US DOE Joint Genome Institute (JGI-PGF)"/>
            <person name="Lucas S."/>
            <person name="Han J."/>
            <person name="Lapidus A."/>
            <person name="Bruce D."/>
            <person name="Goodwin L."/>
            <person name="Pitluck S."/>
            <person name="Peters L."/>
            <person name="Kyrpides N."/>
            <person name="Mavromatis K."/>
            <person name="Ivanova N."/>
            <person name="Mikhailova N."/>
            <person name="Chertkov O."/>
            <person name="Detter J.C."/>
            <person name="Tapia R."/>
            <person name="Han C."/>
            <person name="Land M."/>
            <person name="Hauser L."/>
            <person name="Markowitz V."/>
            <person name="Cheng J.-F."/>
            <person name="Hugenholtz P."/>
            <person name="Woyke T."/>
            <person name="Wu D."/>
            <person name="Spring S."/>
            <person name="Brambilla E."/>
            <person name="Klenk H.-P."/>
            <person name="Eisen J.A."/>
        </authorList>
    </citation>
    <scope>NUCLEOTIDE SEQUENCE [LARGE SCALE GENOMIC DNA]</scope>
    <source>
        <strain evidence="1 2">DSM 13497</strain>
    </source>
</reference>
<keyword evidence="2" id="KW-1185">Reference proteome</keyword>
<dbReference type="PaxDb" id="880073-Calab_1401"/>
<sequence>MQYMVDNLLEKLTSYFFFFRFKVQFIYLCCLKKISNKKERK</sequence>
<dbReference type="EMBL" id="CM001402">
    <property type="protein sequence ID" value="EHO41024.1"/>
    <property type="molecule type" value="Genomic_DNA"/>
</dbReference>
<dbReference type="HOGENOM" id="CLU_3267085_0_0_0"/>
<dbReference type="Proteomes" id="UP000004671">
    <property type="component" value="Chromosome"/>
</dbReference>
<dbReference type="AlphaFoldDB" id="H1XP32"/>
<organism evidence="1 2">
    <name type="scientific">Caldithrix abyssi DSM 13497</name>
    <dbReference type="NCBI Taxonomy" id="880073"/>
    <lineage>
        <taxon>Bacteria</taxon>
        <taxon>Pseudomonadati</taxon>
        <taxon>Calditrichota</taxon>
        <taxon>Calditrichia</taxon>
        <taxon>Calditrichales</taxon>
        <taxon>Calditrichaceae</taxon>
        <taxon>Caldithrix</taxon>
    </lineage>
</organism>
<evidence type="ECO:0000313" key="2">
    <source>
        <dbReference type="Proteomes" id="UP000004671"/>
    </source>
</evidence>
<accession>H1XP32</accession>
<gene>
    <name evidence="1" type="ORF">Calab_1401</name>
</gene>
<evidence type="ECO:0000313" key="1">
    <source>
        <dbReference type="EMBL" id="EHO41024.1"/>
    </source>
</evidence>
<proteinExistence type="predicted"/>
<protein>
    <submittedName>
        <fullName evidence="1">Uncharacterized protein</fullName>
    </submittedName>
</protein>
<dbReference type="InParanoid" id="H1XP32"/>
<name>H1XP32_CALAY</name>